<organism evidence="5 6">
    <name type="scientific">Ananas comosus</name>
    <name type="common">Pineapple</name>
    <name type="synonym">Ananas ananas</name>
    <dbReference type="NCBI Taxonomy" id="4615"/>
    <lineage>
        <taxon>Eukaryota</taxon>
        <taxon>Viridiplantae</taxon>
        <taxon>Streptophyta</taxon>
        <taxon>Embryophyta</taxon>
        <taxon>Tracheophyta</taxon>
        <taxon>Spermatophyta</taxon>
        <taxon>Magnoliopsida</taxon>
        <taxon>Liliopsida</taxon>
        <taxon>Poales</taxon>
        <taxon>Bromeliaceae</taxon>
        <taxon>Bromelioideae</taxon>
        <taxon>Ananas</taxon>
    </lineage>
</organism>
<dbReference type="RefSeq" id="XP_020089089.1">
    <property type="nucleotide sequence ID" value="XM_020233500.1"/>
</dbReference>
<dbReference type="Proteomes" id="UP000515123">
    <property type="component" value="Linkage group 5"/>
</dbReference>
<evidence type="ECO:0000313" key="5">
    <source>
        <dbReference type="Proteomes" id="UP000515123"/>
    </source>
</evidence>
<protein>
    <submittedName>
        <fullName evidence="6">SWR1 complex subunit 2</fullName>
    </submittedName>
</protein>
<feature type="compositionally biased region" description="Basic and acidic residues" evidence="3">
    <location>
        <begin position="111"/>
        <end position="125"/>
    </location>
</feature>
<evidence type="ECO:0000313" key="6">
    <source>
        <dbReference type="RefSeq" id="XP_020089089.1"/>
    </source>
</evidence>
<dbReference type="GeneID" id="109710755"/>
<keyword evidence="5" id="KW-1185">Reference proteome</keyword>
<reference evidence="5" key="1">
    <citation type="journal article" date="2015" name="Nat. Genet.">
        <title>The pineapple genome and the evolution of CAM photosynthesis.</title>
        <authorList>
            <person name="Ming R."/>
            <person name="VanBuren R."/>
            <person name="Wai C.M."/>
            <person name="Tang H."/>
            <person name="Schatz M.C."/>
            <person name="Bowers J.E."/>
            <person name="Lyons E."/>
            <person name="Wang M.L."/>
            <person name="Chen J."/>
            <person name="Biggers E."/>
            <person name="Zhang J."/>
            <person name="Huang L."/>
            <person name="Zhang L."/>
            <person name="Miao W."/>
            <person name="Zhang J."/>
            <person name="Ye Z."/>
            <person name="Miao C."/>
            <person name="Lin Z."/>
            <person name="Wang H."/>
            <person name="Zhou H."/>
            <person name="Yim W.C."/>
            <person name="Priest H.D."/>
            <person name="Zheng C."/>
            <person name="Woodhouse M."/>
            <person name="Edger P.P."/>
            <person name="Guyot R."/>
            <person name="Guo H.B."/>
            <person name="Guo H."/>
            <person name="Zheng G."/>
            <person name="Singh R."/>
            <person name="Sharma A."/>
            <person name="Min X."/>
            <person name="Zheng Y."/>
            <person name="Lee H."/>
            <person name="Gurtowski J."/>
            <person name="Sedlazeck F.J."/>
            <person name="Harkess A."/>
            <person name="McKain M.R."/>
            <person name="Liao Z."/>
            <person name="Fang J."/>
            <person name="Liu J."/>
            <person name="Zhang X."/>
            <person name="Zhang Q."/>
            <person name="Hu W."/>
            <person name="Qin Y."/>
            <person name="Wang K."/>
            <person name="Chen L.Y."/>
            <person name="Shirley N."/>
            <person name="Lin Y.R."/>
            <person name="Liu L.Y."/>
            <person name="Hernandez A.G."/>
            <person name="Wright C.L."/>
            <person name="Bulone V."/>
            <person name="Tuskan G.A."/>
            <person name="Heath K."/>
            <person name="Zee F."/>
            <person name="Moore P.H."/>
            <person name="Sunkar R."/>
            <person name="Leebens-Mack J.H."/>
            <person name="Mockler T."/>
            <person name="Bennetzen J.L."/>
            <person name="Freeling M."/>
            <person name="Sankoff D."/>
            <person name="Paterson A.H."/>
            <person name="Zhu X."/>
            <person name="Yang X."/>
            <person name="Smith J.A."/>
            <person name="Cushman J.C."/>
            <person name="Paull R.E."/>
            <person name="Yu Q."/>
        </authorList>
    </citation>
    <scope>NUCLEOTIDE SEQUENCE [LARGE SCALE GENOMIC DNA]</scope>
    <source>
        <strain evidence="5">cv. F153</strain>
    </source>
</reference>
<reference evidence="6" key="2">
    <citation type="submission" date="2025-08" db="UniProtKB">
        <authorList>
            <consortium name="RefSeq"/>
        </authorList>
    </citation>
    <scope>IDENTIFICATION</scope>
</reference>
<dbReference type="SMART" id="SM00993">
    <property type="entry name" value="YL1_C"/>
    <property type="match status" value="1"/>
</dbReference>
<keyword evidence="2" id="KW-0175">Coiled coil</keyword>
<evidence type="ECO:0000259" key="4">
    <source>
        <dbReference type="SMART" id="SM00993"/>
    </source>
</evidence>
<sequence>MADPDEDPLLLLERSARATRGKRMTKLLDEEIEQDELFWNQDAFNEEEHDVNYEEEPEAVDEFDSDFDEDEPDPDDEAENEAEERLKPVKKRLIFPGKSMPKKKGKKKVLSKIEKEKETKTEGTSDKPAQSEKGNVPDELEGERTVRKSTRTSVIVRQAERDAIRAALQATMKPIKRKKEGEEKRMTQEEMLLEAAETEIMNLRNLERVLAREEEVKKKAIIHKEVYNGPQIRFTSKNGISLLEFNKGASFESELCTTSIPYPEKSFCVVTGLPAKYRDPKTGLPYATMEAFKIIRERFLKEESEKKKPKKMDMGDLFDSISGEGFSNKRQRSMAGTTNGRSDRRVAARFRRIPALNIQDEN</sequence>
<dbReference type="PANTHER" id="PTHR13275">
    <property type="entry name" value="YL-1 PROTEIN TRANSCRIPTION FACTOR-LIKE 1"/>
    <property type="match status" value="1"/>
</dbReference>
<feature type="coiled-coil region" evidence="2">
    <location>
        <begin position="179"/>
        <end position="216"/>
    </location>
</feature>
<name>A0A6P5EZV2_ANACO</name>
<dbReference type="Pfam" id="PF05764">
    <property type="entry name" value="YL1"/>
    <property type="match status" value="1"/>
</dbReference>
<dbReference type="InterPro" id="IPR046757">
    <property type="entry name" value="YL1_N"/>
</dbReference>
<feature type="domain" description="Vps72/YL1 C-terminal" evidence="4">
    <location>
        <begin position="266"/>
        <end position="295"/>
    </location>
</feature>
<feature type="compositionally biased region" description="Basic residues" evidence="3">
    <location>
        <begin position="100"/>
        <end position="110"/>
    </location>
</feature>
<feature type="region of interest" description="Disordered" evidence="3">
    <location>
        <begin position="38"/>
        <end position="149"/>
    </location>
</feature>
<evidence type="ECO:0000256" key="3">
    <source>
        <dbReference type="SAM" id="MobiDB-lite"/>
    </source>
</evidence>
<comment type="similarity">
    <text evidence="1">Belongs to the VPS72/YL1 family.</text>
</comment>
<feature type="compositionally biased region" description="Acidic residues" evidence="3">
    <location>
        <begin position="44"/>
        <end position="82"/>
    </location>
</feature>
<dbReference type="AlphaFoldDB" id="A0A6P5EZV2"/>
<evidence type="ECO:0000256" key="1">
    <source>
        <dbReference type="ARBA" id="ARBA00006832"/>
    </source>
</evidence>
<gene>
    <name evidence="6" type="primary">LOC109710755</name>
</gene>
<evidence type="ECO:0000256" key="2">
    <source>
        <dbReference type="SAM" id="Coils"/>
    </source>
</evidence>
<feature type="region of interest" description="Disordered" evidence="3">
    <location>
        <begin position="321"/>
        <end position="346"/>
    </location>
</feature>
<dbReference type="Pfam" id="PF08265">
    <property type="entry name" value="YL1_C"/>
    <property type="match status" value="1"/>
</dbReference>
<dbReference type="OrthoDB" id="78296at2759"/>
<dbReference type="PANTHER" id="PTHR13275:SF4">
    <property type="entry name" value="VACUOLAR PROTEIN SORTING-ASSOCIATED PROTEIN 72 HOMOLOG"/>
    <property type="match status" value="1"/>
</dbReference>
<proteinExistence type="inferred from homology"/>
<dbReference type="InterPro" id="IPR013272">
    <property type="entry name" value="Vps72/YL1_C"/>
</dbReference>
<accession>A0A6P5EZV2</accession>
<dbReference type="GO" id="GO:0005634">
    <property type="term" value="C:nucleus"/>
    <property type="evidence" value="ECO:0007669"/>
    <property type="project" value="TreeGrafter"/>
</dbReference>